<sequence length="164" mass="18782">MGMIASYYRISNEFIEHLTTHPNEVETFLYEVEEVSKKEVDIDKAWHGIYFLLTGEAQLGAAVDSTEGDAILGGKPIGRDLGMGPCRYLPSDEVKEIYDTLKNISVNDLSEQFDVEALNEADIYPMYGEWTEEDKDYIVDNYQELVRYFEEAAHNEEGMLLLIH</sequence>
<accession>A0ABZ2N541</accession>
<evidence type="ECO:0000313" key="2">
    <source>
        <dbReference type="Proteomes" id="UP001387364"/>
    </source>
</evidence>
<dbReference type="SUPFAM" id="SSF111069">
    <property type="entry name" value="Hypothetical protein yfbM"/>
    <property type="match status" value="1"/>
</dbReference>
<gene>
    <name evidence="1" type="ORF">WDJ61_14910</name>
</gene>
<proteinExistence type="predicted"/>
<reference evidence="1 2" key="1">
    <citation type="submission" date="2024-02" db="EMBL/GenBank/DDBJ databases">
        <title>Seven novel Bacillus-like species.</title>
        <authorList>
            <person name="Liu G."/>
        </authorList>
    </citation>
    <scope>NUCLEOTIDE SEQUENCE [LARGE SCALE GENOMIC DNA]</scope>
    <source>
        <strain evidence="1 2">FJAT-52991</strain>
    </source>
</reference>
<dbReference type="RefSeq" id="WP_338751074.1">
    <property type="nucleotide sequence ID" value="NZ_CP147404.1"/>
</dbReference>
<dbReference type="EMBL" id="CP147404">
    <property type="protein sequence ID" value="WXB92506.1"/>
    <property type="molecule type" value="Genomic_DNA"/>
</dbReference>
<dbReference type="Gene3D" id="3.40.1760.10">
    <property type="entry name" value="YfbM-like super family"/>
    <property type="match status" value="1"/>
</dbReference>
<keyword evidence="2" id="KW-1185">Reference proteome</keyword>
<evidence type="ECO:0000313" key="1">
    <source>
        <dbReference type="EMBL" id="WXB92506.1"/>
    </source>
</evidence>
<dbReference type="InterPro" id="IPR015068">
    <property type="entry name" value="DUF1877"/>
</dbReference>
<dbReference type="Pfam" id="PF08974">
    <property type="entry name" value="DUF1877"/>
    <property type="match status" value="1"/>
</dbReference>
<dbReference type="Proteomes" id="UP001387364">
    <property type="component" value="Chromosome"/>
</dbReference>
<dbReference type="InterPro" id="IPR035944">
    <property type="entry name" value="YfbM-like_sf"/>
</dbReference>
<name>A0ABZ2N541_9BACI</name>
<organism evidence="1 2">
    <name type="scientific">Bacillus kandeliae</name>
    <dbReference type="NCBI Taxonomy" id="3129297"/>
    <lineage>
        <taxon>Bacteria</taxon>
        <taxon>Bacillati</taxon>
        <taxon>Bacillota</taxon>
        <taxon>Bacilli</taxon>
        <taxon>Bacillales</taxon>
        <taxon>Bacillaceae</taxon>
        <taxon>Bacillus</taxon>
    </lineage>
</organism>
<protein>
    <submittedName>
        <fullName evidence="1">YfbM family protein</fullName>
    </submittedName>
</protein>